<dbReference type="InterPro" id="IPR022423">
    <property type="entry name" value="Neurohypophysial_hormone_CS"/>
</dbReference>
<sequence>MISRLLVVCLVGWYFFGPTWCCLINNCPTGGKRSALMALEERRQSHQKRAKLWNDRKIISCNAWGAEGVCVGPLCCDPSRSEGDPGSKCGVDYKTCGSSREVMEEYALCLSKGLACDLNTLKCCNMYDYNCFDSIMCRDKSVGNDFYKDRDPPQIDLSDYMTVDSITFEK</sequence>
<dbReference type="PROSITE" id="PS00264">
    <property type="entry name" value="NEUROHYPOPHYS_HORM"/>
    <property type="match status" value="1"/>
</dbReference>
<dbReference type="GO" id="GO:0007218">
    <property type="term" value="P:neuropeptide signaling pathway"/>
    <property type="evidence" value="ECO:0007669"/>
    <property type="project" value="UniProtKB-KW"/>
</dbReference>
<evidence type="ECO:0000256" key="2">
    <source>
        <dbReference type="ARBA" id="ARBA00023157"/>
    </source>
</evidence>
<dbReference type="EMBL" id="MG550156">
    <property type="protein sequence ID" value="AWT50590.1"/>
    <property type="molecule type" value="mRNA"/>
</dbReference>
<evidence type="ECO:0000256" key="3">
    <source>
        <dbReference type="SAM" id="SignalP"/>
    </source>
</evidence>
<proteinExistence type="evidence at transcript level"/>
<organism evidence="4">
    <name type="scientific">Diaphorina citri</name>
    <name type="common">Asian citrus psyllid</name>
    <dbReference type="NCBI Taxonomy" id="121845"/>
    <lineage>
        <taxon>Eukaryota</taxon>
        <taxon>Metazoa</taxon>
        <taxon>Ecdysozoa</taxon>
        <taxon>Arthropoda</taxon>
        <taxon>Hexapoda</taxon>
        <taxon>Insecta</taxon>
        <taxon>Pterygota</taxon>
        <taxon>Neoptera</taxon>
        <taxon>Paraneoptera</taxon>
        <taxon>Hemiptera</taxon>
        <taxon>Sternorrhyncha</taxon>
        <taxon>Psylloidea</taxon>
        <taxon>Psyllidae</taxon>
        <taxon>Diaphorininae</taxon>
        <taxon>Diaphorina</taxon>
    </lineage>
</organism>
<evidence type="ECO:0000256" key="1">
    <source>
        <dbReference type="ARBA" id="ARBA00007369"/>
    </source>
</evidence>
<feature type="chain" id="PRO_5016128125" evidence="3">
    <location>
        <begin position="22"/>
        <end position="170"/>
    </location>
</feature>
<accession>A0A2U9PFP7</accession>
<keyword evidence="2" id="KW-1015">Disulfide bond</keyword>
<keyword evidence="3" id="KW-0732">Signal</keyword>
<protein>
    <submittedName>
        <fullName evidence="4">Neuropeptide AVLP</fullName>
    </submittedName>
</protein>
<dbReference type="GO" id="GO:0005576">
    <property type="term" value="C:extracellular region"/>
    <property type="evidence" value="ECO:0007669"/>
    <property type="project" value="InterPro"/>
</dbReference>
<reference evidence="4" key="1">
    <citation type="submission" date="2017-11" db="EMBL/GenBank/DDBJ databases">
        <title>Characterization and expression profiling of neuropeptides and their receptors in the Asian Citrus Psyllid, Diaphorina citri.</title>
        <authorList>
            <person name="Wang Z."/>
            <person name="Zeng X."/>
        </authorList>
    </citation>
    <scope>NUCLEOTIDE SEQUENCE</scope>
</reference>
<dbReference type="GO" id="GO:0005185">
    <property type="term" value="F:neurohypophyseal hormone activity"/>
    <property type="evidence" value="ECO:0007669"/>
    <property type="project" value="InterPro"/>
</dbReference>
<name>A0A2U9PFP7_DIACI</name>
<keyword evidence="4" id="KW-0527">Neuropeptide</keyword>
<comment type="similarity">
    <text evidence="1">Belongs to the vasopressin/oxytocin family.</text>
</comment>
<dbReference type="AlphaFoldDB" id="A0A2U9PFP7"/>
<evidence type="ECO:0000313" key="4">
    <source>
        <dbReference type="EMBL" id="AWT50590.1"/>
    </source>
</evidence>
<feature type="signal peptide" evidence="3">
    <location>
        <begin position="1"/>
        <end position="21"/>
    </location>
</feature>